<keyword evidence="9" id="KW-0472">Membrane</keyword>
<dbReference type="GO" id="GO:0005524">
    <property type="term" value="F:ATP binding"/>
    <property type="evidence" value="ECO:0007669"/>
    <property type="project" value="UniProtKB-UniRule"/>
</dbReference>
<dbReference type="Pfam" id="PF00069">
    <property type="entry name" value="Pkinase"/>
    <property type="match status" value="1"/>
</dbReference>
<comment type="similarity">
    <text evidence="1">Belongs to the protein kinase superfamily. NEK Ser/Thr protein kinase family. NIMA subfamily.</text>
</comment>
<dbReference type="EC" id="2.7.11.1" evidence="2"/>
<dbReference type="RefSeq" id="WP_203010306.1">
    <property type="nucleotide sequence ID" value="NZ_JADWYU010000151.1"/>
</dbReference>
<gene>
    <name evidence="11" type="ORF">I7412_08615</name>
</gene>
<keyword evidence="5 11" id="KW-0418">Kinase</keyword>
<keyword evidence="6 7" id="KW-0067">ATP-binding</keyword>
<dbReference type="InterPro" id="IPR008271">
    <property type="entry name" value="Ser/Thr_kinase_AS"/>
</dbReference>
<reference evidence="11" key="1">
    <citation type="submission" date="2020-12" db="EMBL/GenBank/DDBJ databases">
        <title>Genomic characterization of non-nitrogen-fixing Frankia strains.</title>
        <authorList>
            <person name="Carlos-Shanley C."/>
            <person name="Guerra T."/>
            <person name="Hahn D."/>
        </authorList>
    </citation>
    <scope>NUCLEOTIDE SEQUENCE</scope>
    <source>
        <strain evidence="11">CN6</strain>
    </source>
</reference>
<feature type="compositionally biased region" description="Polar residues" evidence="8">
    <location>
        <begin position="444"/>
        <end position="460"/>
    </location>
</feature>
<dbReference type="InterPro" id="IPR050660">
    <property type="entry name" value="NEK_Ser/Thr_kinase"/>
</dbReference>
<evidence type="ECO:0000313" key="12">
    <source>
        <dbReference type="Proteomes" id="UP000604475"/>
    </source>
</evidence>
<evidence type="ECO:0000256" key="5">
    <source>
        <dbReference type="ARBA" id="ARBA00022777"/>
    </source>
</evidence>
<protein>
    <recommendedName>
        <fullName evidence="2">non-specific serine/threonine protein kinase</fullName>
        <ecNumber evidence="2">2.7.11.1</ecNumber>
    </recommendedName>
</protein>
<dbReference type="InterPro" id="IPR011009">
    <property type="entry name" value="Kinase-like_dom_sf"/>
</dbReference>
<feature type="compositionally biased region" description="Basic and acidic residues" evidence="8">
    <location>
        <begin position="273"/>
        <end position="288"/>
    </location>
</feature>
<comment type="caution">
    <text evidence="11">The sequence shown here is derived from an EMBL/GenBank/DDBJ whole genome shotgun (WGS) entry which is preliminary data.</text>
</comment>
<evidence type="ECO:0000256" key="4">
    <source>
        <dbReference type="ARBA" id="ARBA00022741"/>
    </source>
</evidence>
<dbReference type="InterPro" id="IPR017441">
    <property type="entry name" value="Protein_kinase_ATP_BS"/>
</dbReference>
<dbReference type="InterPro" id="IPR000719">
    <property type="entry name" value="Prot_kinase_dom"/>
</dbReference>
<dbReference type="Proteomes" id="UP000604475">
    <property type="component" value="Unassembled WGS sequence"/>
</dbReference>
<feature type="compositionally biased region" description="Low complexity" evidence="8">
    <location>
        <begin position="353"/>
        <end position="363"/>
    </location>
</feature>
<dbReference type="SMART" id="SM00220">
    <property type="entry name" value="S_TKc"/>
    <property type="match status" value="1"/>
</dbReference>
<feature type="compositionally biased region" description="Pro residues" evidence="8">
    <location>
        <begin position="387"/>
        <end position="405"/>
    </location>
</feature>
<evidence type="ECO:0000256" key="7">
    <source>
        <dbReference type="PROSITE-ProRule" id="PRU10141"/>
    </source>
</evidence>
<proteinExistence type="inferred from homology"/>
<feature type="transmembrane region" description="Helical" evidence="9">
    <location>
        <begin position="525"/>
        <end position="547"/>
    </location>
</feature>
<evidence type="ECO:0000256" key="6">
    <source>
        <dbReference type="ARBA" id="ARBA00022840"/>
    </source>
</evidence>
<dbReference type="PROSITE" id="PS00108">
    <property type="entry name" value="PROTEIN_KINASE_ST"/>
    <property type="match status" value="1"/>
</dbReference>
<dbReference type="CDD" id="cd14014">
    <property type="entry name" value="STKc_PknB_like"/>
    <property type="match status" value="1"/>
</dbReference>
<feature type="region of interest" description="Disordered" evidence="8">
    <location>
        <begin position="272"/>
        <end position="518"/>
    </location>
</feature>
<dbReference type="EMBL" id="JAEACQ010000158">
    <property type="protein sequence ID" value="MBL7627229.1"/>
    <property type="molecule type" value="Genomic_DNA"/>
</dbReference>
<keyword evidence="12" id="KW-1185">Reference proteome</keyword>
<sequence>MLTPLTNDDPVMIGPYRLQNRIGEGGMGTVYLAFTAGRQPVAVKVASAELSEDDEFRRRFQREVRAAQRVRGGAVAAVLDADTGSERPWMVTEYVEGISLADAVRQRGPLAERLVRGLAAGLADALVAIHEVGVVHRDLKPSNILLAWDGPKVIDFGIAQLDGNATLTRTGHVVGTLAWMAPEQMRGEQAGPPADIFSWGCCVAYAATGRHPFHADRAEVLAFRIQRDPPDLDRLPGYLFGTVAPALEKDPRLRPSAVALLADLSGRPVRSMSEAHRATETVLERDWAGRVPGIGERRSSSSHGEAGQSGQGAWVPSPAQPPSGSWDPPARPSPPPSAPARARPAAVDRSTGAPHPSQPSAAAPLPPARSRPAEDADWRVARAGSLGPPPPAEAFRPSPPRPGPAMGPWERQPLAIAGPDREQDRAVRPPEHGGNPEPAPRQASAHQEPTHQASVHQASTYREPAYQEPAHQAARSWPEPPAPGAAGVAGPVRPGPPVAPARGGSRARGGERSHRSPRAGWNLPALFSALLAVAWLFGVGSALGIYLGYQGRAAASRGRRRGDRLAAVGILLGWPGVLAAIVLLGIVAAG</sequence>
<accession>A0A937RE68</accession>
<keyword evidence="9" id="KW-1133">Transmembrane helix</keyword>
<evidence type="ECO:0000256" key="3">
    <source>
        <dbReference type="ARBA" id="ARBA00022679"/>
    </source>
</evidence>
<dbReference type="PANTHER" id="PTHR43671">
    <property type="entry name" value="SERINE/THREONINE-PROTEIN KINASE NEK"/>
    <property type="match status" value="1"/>
</dbReference>
<evidence type="ECO:0000256" key="1">
    <source>
        <dbReference type="ARBA" id="ARBA00010886"/>
    </source>
</evidence>
<dbReference type="GO" id="GO:0004674">
    <property type="term" value="F:protein serine/threonine kinase activity"/>
    <property type="evidence" value="ECO:0007669"/>
    <property type="project" value="UniProtKB-EC"/>
</dbReference>
<feature type="compositionally biased region" description="Basic and acidic residues" evidence="8">
    <location>
        <begin position="371"/>
        <end position="380"/>
    </location>
</feature>
<evidence type="ECO:0000256" key="8">
    <source>
        <dbReference type="SAM" id="MobiDB-lite"/>
    </source>
</evidence>
<keyword evidence="3" id="KW-0808">Transferase</keyword>
<keyword evidence="9" id="KW-0812">Transmembrane</keyword>
<dbReference type="Gene3D" id="1.10.510.10">
    <property type="entry name" value="Transferase(Phosphotransferase) domain 1"/>
    <property type="match status" value="1"/>
</dbReference>
<dbReference type="PANTHER" id="PTHR43671:SF13">
    <property type="entry name" value="SERINE_THREONINE-PROTEIN KINASE NEK2"/>
    <property type="match status" value="1"/>
</dbReference>
<dbReference type="AlphaFoldDB" id="A0A937RE68"/>
<dbReference type="SUPFAM" id="SSF56112">
    <property type="entry name" value="Protein kinase-like (PK-like)"/>
    <property type="match status" value="1"/>
</dbReference>
<organism evidence="11 12">
    <name type="scientific">Frankia nepalensis</name>
    <dbReference type="NCBI Taxonomy" id="1836974"/>
    <lineage>
        <taxon>Bacteria</taxon>
        <taxon>Bacillati</taxon>
        <taxon>Actinomycetota</taxon>
        <taxon>Actinomycetes</taxon>
        <taxon>Frankiales</taxon>
        <taxon>Frankiaceae</taxon>
        <taxon>Frankia</taxon>
    </lineage>
</organism>
<feature type="domain" description="Protein kinase" evidence="10">
    <location>
        <begin position="16"/>
        <end position="270"/>
    </location>
</feature>
<evidence type="ECO:0000256" key="9">
    <source>
        <dbReference type="SAM" id="Phobius"/>
    </source>
</evidence>
<evidence type="ECO:0000313" key="11">
    <source>
        <dbReference type="EMBL" id="MBL7627229.1"/>
    </source>
</evidence>
<feature type="compositionally biased region" description="Pro residues" evidence="8">
    <location>
        <begin position="329"/>
        <end position="338"/>
    </location>
</feature>
<evidence type="ECO:0000259" key="10">
    <source>
        <dbReference type="PROSITE" id="PS50011"/>
    </source>
</evidence>
<evidence type="ECO:0000256" key="2">
    <source>
        <dbReference type="ARBA" id="ARBA00012513"/>
    </source>
</evidence>
<dbReference type="Gene3D" id="3.30.200.20">
    <property type="entry name" value="Phosphorylase Kinase, domain 1"/>
    <property type="match status" value="1"/>
</dbReference>
<dbReference type="PROSITE" id="PS00107">
    <property type="entry name" value="PROTEIN_KINASE_ATP"/>
    <property type="match status" value="1"/>
</dbReference>
<keyword evidence="4 7" id="KW-0547">Nucleotide-binding</keyword>
<name>A0A937RE68_9ACTN</name>
<feature type="compositionally biased region" description="Basic and acidic residues" evidence="8">
    <location>
        <begin position="419"/>
        <end position="431"/>
    </location>
</feature>
<dbReference type="PROSITE" id="PS50011">
    <property type="entry name" value="PROTEIN_KINASE_DOM"/>
    <property type="match status" value="1"/>
</dbReference>
<feature type="binding site" evidence="7">
    <location>
        <position position="44"/>
    </location>
    <ligand>
        <name>ATP</name>
        <dbReference type="ChEBI" id="CHEBI:30616"/>
    </ligand>
</feature>
<feature type="transmembrane region" description="Helical" evidence="9">
    <location>
        <begin position="568"/>
        <end position="589"/>
    </location>
</feature>